<dbReference type="Proteomes" id="UP000823906">
    <property type="component" value="Unassembled WGS sequence"/>
</dbReference>
<reference evidence="1" key="2">
    <citation type="submission" date="2021-04" db="EMBL/GenBank/DDBJ databases">
        <authorList>
            <person name="Gilroy R."/>
        </authorList>
    </citation>
    <scope>NUCLEOTIDE SEQUENCE</scope>
    <source>
        <strain evidence="1">ChiSjej5B23-2810</strain>
    </source>
</reference>
<gene>
    <name evidence="1" type="ORF">H9703_08785</name>
</gene>
<proteinExistence type="predicted"/>
<evidence type="ECO:0000313" key="1">
    <source>
        <dbReference type="EMBL" id="HJC46211.1"/>
    </source>
</evidence>
<reference evidence="1" key="1">
    <citation type="journal article" date="2021" name="PeerJ">
        <title>Extensive microbial diversity within the chicken gut microbiome revealed by metagenomics and culture.</title>
        <authorList>
            <person name="Gilroy R."/>
            <person name="Ravi A."/>
            <person name="Getino M."/>
            <person name="Pursley I."/>
            <person name="Horton D.L."/>
            <person name="Alikhan N.F."/>
            <person name="Baker D."/>
            <person name="Gharbi K."/>
            <person name="Hall N."/>
            <person name="Watson M."/>
            <person name="Adriaenssens E.M."/>
            <person name="Foster-Nyarko E."/>
            <person name="Jarju S."/>
            <person name="Secka A."/>
            <person name="Antonio M."/>
            <person name="Oren A."/>
            <person name="Chaudhuri R.R."/>
            <person name="La Ragione R."/>
            <person name="Hildebrand F."/>
            <person name="Pallen M.J."/>
        </authorList>
    </citation>
    <scope>NUCLEOTIDE SEQUENCE</scope>
    <source>
        <strain evidence="1">ChiSjej5B23-2810</strain>
    </source>
</reference>
<comment type="caution">
    <text evidence="1">The sequence shown here is derived from an EMBL/GenBank/DDBJ whole genome shotgun (WGS) entry which is preliminary data.</text>
</comment>
<evidence type="ECO:0000313" key="2">
    <source>
        <dbReference type="Proteomes" id="UP000823906"/>
    </source>
</evidence>
<dbReference type="AlphaFoldDB" id="A0A9D2PA77"/>
<sequence>MHIMHTLKTMQTMHIMHLPGCTHNLDHPARRSIQNKNPQGSLPEGFVFREAGIYLFSQAVSSQLSSAQVSLTSVFG</sequence>
<dbReference type="EMBL" id="DWWN01000057">
    <property type="protein sequence ID" value="HJC46211.1"/>
    <property type="molecule type" value="Genomic_DNA"/>
</dbReference>
<feature type="non-terminal residue" evidence="1">
    <location>
        <position position="76"/>
    </location>
</feature>
<organism evidence="1 2">
    <name type="scientific">Candidatus Faecalibacterium faecigallinarum</name>
    <dbReference type="NCBI Taxonomy" id="2838577"/>
    <lineage>
        <taxon>Bacteria</taxon>
        <taxon>Bacillati</taxon>
        <taxon>Bacillota</taxon>
        <taxon>Clostridia</taxon>
        <taxon>Eubacteriales</taxon>
        <taxon>Oscillospiraceae</taxon>
        <taxon>Faecalibacterium</taxon>
    </lineage>
</organism>
<name>A0A9D2PA77_9FIRM</name>
<protein>
    <submittedName>
        <fullName evidence="1">Uncharacterized protein</fullName>
    </submittedName>
</protein>
<accession>A0A9D2PA77</accession>